<accession>A0A127QS45</accession>
<evidence type="ECO:0000313" key="3">
    <source>
        <dbReference type="EMBL" id="AMP12853.1"/>
    </source>
</evidence>
<dbReference type="AlphaFoldDB" id="A0A127QS45"/>
<reference evidence="4 5" key="1">
    <citation type="submission" date="2015-11" db="EMBL/GenBank/DDBJ databases">
        <title>Exploring the genomic traits of fungus-feeding bacterial genus Collimonas.</title>
        <authorList>
            <person name="Song C."/>
            <person name="Schmidt R."/>
            <person name="de Jager V."/>
            <person name="Krzyzanowska D."/>
            <person name="Jongedijk E."/>
            <person name="Cankar K."/>
            <person name="Beekwilder J."/>
            <person name="van Veen A."/>
            <person name="de Boer W."/>
            <person name="van Veen J.A."/>
            <person name="Garbeva P."/>
        </authorList>
    </citation>
    <scope>NUCLEOTIDE SEQUENCE [LARGE SCALE GENOMIC DNA]</scope>
    <source>
        <strain evidence="3 5">Ter291</strain>
        <strain evidence="2 4">Ter91</strain>
    </source>
</reference>
<evidence type="ECO:0000313" key="4">
    <source>
        <dbReference type="Proteomes" id="UP000074561"/>
    </source>
</evidence>
<organism evidence="2 4">
    <name type="scientific">Collimonas pratensis</name>
    <dbReference type="NCBI Taxonomy" id="279113"/>
    <lineage>
        <taxon>Bacteria</taxon>
        <taxon>Pseudomonadati</taxon>
        <taxon>Pseudomonadota</taxon>
        <taxon>Betaproteobacteria</taxon>
        <taxon>Burkholderiales</taxon>
        <taxon>Oxalobacteraceae</taxon>
        <taxon>Collimonas</taxon>
    </lineage>
</organism>
<dbReference type="PATRIC" id="fig|279113.10.peg.569"/>
<keyword evidence="5" id="KW-1185">Reference proteome</keyword>
<dbReference type="Proteomes" id="UP000074914">
    <property type="component" value="Chromosome"/>
</dbReference>
<dbReference type="KEGG" id="cpra:CPter91_0631"/>
<evidence type="ECO:0000313" key="5">
    <source>
        <dbReference type="Proteomes" id="UP000074914"/>
    </source>
</evidence>
<dbReference type="EMBL" id="CP013236">
    <property type="protein sequence ID" value="AMP12853.1"/>
    <property type="molecule type" value="Genomic_DNA"/>
</dbReference>
<evidence type="ECO:0008006" key="6">
    <source>
        <dbReference type="Google" id="ProtNLM"/>
    </source>
</evidence>
<protein>
    <recommendedName>
        <fullName evidence="6">Lipoprotein</fullName>
    </recommendedName>
</protein>
<evidence type="ECO:0000313" key="2">
    <source>
        <dbReference type="EMBL" id="AMP03026.1"/>
    </source>
</evidence>
<dbReference type="EMBL" id="CP013234">
    <property type="protein sequence ID" value="AMP03026.1"/>
    <property type="molecule type" value="Genomic_DNA"/>
</dbReference>
<name>A0A127QS45_9BURK</name>
<feature type="region of interest" description="Disordered" evidence="1">
    <location>
        <begin position="19"/>
        <end position="42"/>
    </location>
</feature>
<evidence type="ECO:0000256" key="1">
    <source>
        <dbReference type="SAM" id="MobiDB-lite"/>
    </source>
</evidence>
<proteinExistence type="predicted"/>
<sequence length="42" mass="4541">MRVSFGACTVIYATAPKLDSPDSKKIMQQDGDAKTALPEEVK</sequence>
<gene>
    <name evidence="3" type="ORF">CPter291_0567</name>
    <name evidence="2" type="ORF">CPter91_0631</name>
</gene>
<dbReference type="Proteomes" id="UP000074561">
    <property type="component" value="Chromosome"/>
</dbReference>